<dbReference type="Pfam" id="PF13566">
    <property type="entry name" value="DUF4130"/>
    <property type="match status" value="1"/>
</dbReference>
<gene>
    <name evidence="2" type="ORF">GOB81_00915</name>
</gene>
<accession>A0ABX0JYS1</accession>
<keyword evidence="3" id="KW-1185">Reference proteome</keyword>
<dbReference type="RefSeq" id="WP_173568497.1">
    <property type="nucleotide sequence ID" value="NZ_WOSY01000001.1"/>
</dbReference>
<evidence type="ECO:0000313" key="3">
    <source>
        <dbReference type="Proteomes" id="UP000631653"/>
    </source>
</evidence>
<name>A0ABX0JYS1_9PROT</name>
<evidence type="ECO:0000313" key="2">
    <source>
        <dbReference type="EMBL" id="NHN87198.1"/>
    </source>
</evidence>
<dbReference type="Proteomes" id="UP000631653">
    <property type="component" value="Unassembled WGS sequence"/>
</dbReference>
<dbReference type="InterPro" id="IPR025404">
    <property type="entry name" value="DUF4130"/>
</dbReference>
<sequence length="255" mass="29878">MKEYRVSLPADASFALWRDHARAFLGAGVPPSLVIWECPSGQDDLFSMSETPLLPVRASGGRVTRDCLHLLETVLCHESVERFDLAYRILWRSRTERALLRTVTDPDMILARRMCHQIRHDVHKMKAFVRFRERTPEGSNTRHFVAWFEPEHHVLERVASFFARRFTDMNWIILTPRGSIGWDGETCVVTREICSREIVEDETEALWKTYYRSIFNPARVKVKAMRSEMSPKYWKNLPETELIPEMLAEAARKVW</sequence>
<evidence type="ECO:0000259" key="1">
    <source>
        <dbReference type="Pfam" id="PF13566"/>
    </source>
</evidence>
<feature type="domain" description="DUF4130" evidence="1">
    <location>
        <begin position="81"/>
        <end position="239"/>
    </location>
</feature>
<organism evidence="2 3">
    <name type="scientific">Acetobacter conturbans</name>
    <dbReference type="NCBI Taxonomy" id="1737472"/>
    <lineage>
        <taxon>Bacteria</taxon>
        <taxon>Pseudomonadati</taxon>
        <taxon>Pseudomonadota</taxon>
        <taxon>Alphaproteobacteria</taxon>
        <taxon>Acetobacterales</taxon>
        <taxon>Acetobacteraceae</taxon>
        <taxon>Acetobacter</taxon>
    </lineage>
</organism>
<dbReference type="NCBIfam" id="TIGR03915">
    <property type="entry name" value="SAM_7_link_chp"/>
    <property type="match status" value="1"/>
</dbReference>
<comment type="caution">
    <text evidence="2">The sequence shown here is derived from an EMBL/GenBank/DDBJ whole genome shotgun (WGS) entry which is preliminary data.</text>
</comment>
<protein>
    <submittedName>
        <fullName evidence="2">DUF4130 domain-containing protein</fullName>
    </submittedName>
</protein>
<proteinExistence type="predicted"/>
<dbReference type="EMBL" id="WOSY01000001">
    <property type="protein sequence ID" value="NHN87198.1"/>
    <property type="molecule type" value="Genomic_DNA"/>
</dbReference>
<dbReference type="InterPro" id="IPR023875">
    <property type="entry name" value="DNA_repair_put"/>
</dbReference>
<reference evidence="2 3" key="1">
    <citation type="journal article" date="2020" name="Int. J. Syst. Evol. Microbiol.">
        <title>Novel acetic acid bacteria from cider fermentations: Acetobacter conturbans sp. nov. and Acetobacter fallax sp. nov.</title>
        <authorList>
            <person name="Sombolestani A.S."/>
            <person name="Cleenwerck I."/>
            <person name="Cnockaert M."/>
            <person name="Borremans W."/>
            <person name="Wieme A.D."/>
            <person name="De Vuyst L."/>
            <person name="Vandamme P."/>
        </authorList>
    </citation>
    <scope>NUCLEOTIDE SEQUENCE [LARGE SCALE GENOMIC DNA]</scope>
    <source>
        <strain evidence="2 3">LMG 1627</strain>
    </source>
</reference>